<dbReference type="InterPro" id="IPR002347">
    <property type="entry name" value="SDR_fam"/>
</dbReference>
<dbReference type="InterPro" id="IPR051935">
    <property type="entry name" value="HSDL2"/>
</dbReference>
<evidence type="ECO:0000256" key="5">
    <source>
        <dbReference type="ARBA" id="ARBA00023140"/>
    </source>
</evidence>
<keyword evidence="4 6" id="KW-0560">Oxidoreductase</keyword>
<dbReference type="FunFam" id="3.40.50.720:FF:000301">
    <property type="entry name" value="Hydroxysteroid dehydrogenase like 2"/>
    <property type="match status" value="1"/>
</dbReference>
<dbReference type="Pfam" id="PF00106">
    <property type="entry name" value="adh_short"/>
    <property type="match status" value="1"/>
</dbReference>
<evidence type="ECO:0000313" key="6">
    <source>
        <dbReference type="EMBL" id="KRG17653.1"/>
    </source>
</evidence>
<dbReference type="PRINTS" id="PR00081">
    <property type="entry name" value="GDHRDH"/>
</dbReference>
<gene>
    <name evidence="6" type="ORF">CC99x_02112</name>
</gene>
<organism evidence="6">
    <name type="scientific">Candidatus Berkiella cookevillensis</name>
    <dbReference type="NCBI Taxonomy" id="437022"/>
    <lineage>
        <taxon>Bacteria</taxon>
        <taxon>Pseudomonadati</taxon>
        <taxon>Pseudomonadota</taxon>
        <taxon>Gammaproteobacteria</taxon>
        <taxon>Candidatus Berkiellales</taxon>
        <taxon>Candidatus Berkiellaceae</taxon>
        <taxon>Candidatus Berkiella</taxon>
    </lineage>
</organism>
<evidence type="ECO:0000256" key="1">
    <source>
        <dbReference type="ARBA" id="ARBA00004275"/>
    </source>
</evidence>
<evidence type="ECO:0000256" key="3">
    <source>
        <dbReference type="ARBA" id="ARBA00022857"/>
    </source>
</evidence>
<dbReference type="RefSeq" id="WP_102134520.1">
    <property type="nucleotide sequence ID" value="NZ_LKHV02000001.1"/>
</dbReference>
<dbReference type="NCBIfam" id="NF006133">
    <property type="entry name" value="PRK08278.1"/>
    <property type="match status" value="1"/>
</dbReference>
<reference evidence="6" key="1">
    <citation type="submission" date="2015-09" db="EMBL/GenBank/DDBJ databases">
        <title>Draft Genome Sequences of Two Novel Amoeba-resistant Intranuclear Bacteria, Candidatus Berkiella cookevillensis and Candidatus Berkiella aquae.</title>
        <authorList>
            <person name="Mehari Y.T."/>
            <person name="Arivett B.A."/>
            <person name="Farone A.L."/>
            <person name="Gunderson J.H."/>
            <person name="Farone M.B."/>
        </authorList>
    </citation>
    <scope>NUCLEOTIDE SEQUENCE [LARGE SCALE GENOMIC DNA]</scope>
    <source>
        <strain evidence="6">CC99</strain>
    </source>
</reference>
<dbReference type="Gene3D" id="3.40.50.720">
    <property type="entry name" value="NAD(P)-binding Rossmann-like Domain"/>
    <property type="match status" value="1"/>
</dbReference>
<dbReference type="PANTHER" id="PTHR42808:SF3">
    <property type="entry name" value="HYDROXYSTEROID DEHYDROGENASE-LIKE PROTEIN 2"/>
    <property type="match status" value="1"/>
</dbReference>
<proteinExistence type="inferred from homology"/>
<name>A0A0Q9YAC5_9GAMM</name>
<dbReference type="InterPro" id="IPR036291">
    <property type="entry name" value="NAD(P)-bd_dom_sf"/>
</dbReference>
<accession>A0A0Q9YAC5</accession>
<dbReference type="EMBL" id="LKHV01000013">
    <property type="protein sequence ID" value="KRG17653.1"/>
    <property type="molecule type" value="Genomic_DNA"/>
</dbReference>
<evidence type="ECO:0000256" key="4">
    <source>
        <dbReference type="ARBA" id="ARBA00023002"/>
    </source>
</evidence>
<dbReference type="OrthoDB" id="9810935at2"/>
<dbReference type="SUPFAM" id="SSF51735">
    <property type="entry name" value="NAD(P)-binding Rossmann-fold domains"/>
    <property type="match status" value="1"/>
</dbReference>
<dbReference type="EC" id="1.-.-.-" evidence="6"/>
<dbReference type="STRING" id="437022.CC99x_02112"/>
<keyword evidence="5" id="KW-0576">Peroxisome</keyword>
<protein>
    <submittedName>
        <fullName evidence="6">Putative oxidoreductase</fullName>
        <ecNumber evidence="6">1.-.-.-</ecNumber>
    </submittedName>
</protein>
<comment type="similarity">
    <text evidence="2">Belongs to the short-chain dehydrogenases/reductases (SDR) family.</text>
</comment>
<sequence length="270" mass="29542">MKDFQGKTVFITGSSRGIGKEIALHLAKAGANIIITGKTTEAHPKLEGTIYSARDEIAQTGAKVTALALDVRDDAAIQHAMSIAAQEFGGIDILINNASAISLSDTTQTEMKRFDLMFDVNVRASFAASQAAIPYLKKSSHPHILILSPPINLNPKWFKDHLAYTMSKYGMSMCVLGLSEELREANISVNALWPKTTIATAAIQYNFPKEVYQASRKPEIVAQAALCILKQKVTGQFFIDEDILRAQGETDFSKYAVDTSAQLKLDLFLD</sequence>
<dbReference type="GO" id="GO:0016491">
    <property type="term" value="F:oxidoreductase activity"/>
    <property type="evidence" value="ECO:0007669"/>
    <property type="project" value="UniProtKB-KW"/>
</dbReference>
<comment type="subcellular location">
    <subcellularLocation>
        <location evidence="1">Peroxisome</location>
    </subcellularLocation>
</comment>
<evidence type="ECO:0000256" key="2">
    <source>
        <dbReference type="ARBA" id="ARBA00006484"/>
    </source>
</evidence>
<dbReference type="AlphaFoldDB" id="A0A0Q9YAC5"/>
<comment type="caution">
    <text evidence="6">The sequence shown here is derived from an EMBL/GenBank/DDBJ whole genome shotgun (WGS) entry which is preliminary data.</text>
</comment>
<keyword evidence="3" id="KW-0521">NADP</keyword>
<dbReference type="PANTHER" id="PTHR42808">
    <property type="entry name" value="HYDROXYSTEROID DEHYDROGENASE-LIKE PROTEIN 2"/>
    <property type="match status" value="1"/>
</dbReference>